<reference evidence="7 8" key="1">
    <citation type="journal article" date="2014" name="Int. J. Syst. Evol. Microbiol.">
        <title>Complete genome sequence of Corynebacterium casei LMG S-19264T (=DSM 44701T), isolated from a smear-ripened cheese.</title>
        <authorList>
            <consortium name="US DOE Joint Genome Institute (JGI-PGF)"/>
            <person name="Walter F."/>
            <person name="Albersmeier A."/>
            <person name="Kalinowski J."/>
            <person name="Ruckert C."/>
        </authorList>
    </citation>
    <scope>NUCLEOTIDE SEQUENCE [LARGE SCALE GENOMIC DNA]</scope>
    <source>
        <strain evidence="7 8">CGMCC 1.15295</strain>
    </source>
</reference>
<sequence length="400" mass="46269">MKYFLYIILILFVSNLDIYLFRQQLFPFRPSELLIPAFVGLAVISFHPRDYLKVFKTHTFKFFLVFALLATIYATQGYTKREAVMTDIVNSVITLLLYAFTLLLFIKTDVRVVKIFLLISLLLLSLSLWYDMFVGLDKLNEELRKGGFAENPNTAASAMKFVGLCLLYLYRDNKQIRLFLLIVLVSSIFLTFSRSGIIGVLILTLLLLVNEWKSYYNFKIQSFFFTIAKGAAILTITYFVLVNLALFIQKEIPEFNQGEAGQRIDLLLGKTSSKQKVNTGDDNQYGRKQIAIRYLNTFMSKPFGSGTGYTSDKTINYKDTHNYYLKAAVDFGIFGIFVLLIFLFYSIRLSKKHNNFYYLVFILMLMFECLISHGLFMEKAIIVVIAFMDSRLYFNNEIEA</sequence>
<feature type="transmembrane region" description="Helical" evidence="5">
    <location>
        <begin position="154"/>
        <end position="171"/>
    </location>
</feature>
<feature type="transmembrane region" description="Helical" evidence="5">
    <location>
        <begin position="59"/>
        <end position="76"/>
    </location>
</feature>
<feature type="transmembrane region" description="Helical" evidence="5">
    <location>
        <begin position="5"/>
        <end position="21"/>
    </location>
</feature>
<evidence type="ECO:0000256" key="4">
    <source>
        <dbReference type="ARBA" id="ARBA00023136"/>
    </source>
</evidence>
<evidence type="ECO:0000259" key="6">
    <source>
        <dbReference type="Pfam" id="PF04932"/>
    </source>
</evidence>
<evidence type="ECO:0000256" key="1">
    <source>
        <dbReference type="ARBA" id="ARBA00004141"/>
    </source>
</evidence>
<dbReference type="PANTHER" id="PTHR37422">
    <property type="entry name" value="TEICHURONIC ACID BIOSYNTHESIS PROTEIN TUAE"/>
    <property type="match status" value="1"/>
</dbReference>
<dbReference type="InterPro" id="IPR007016">
    <property type="entry name" value="O-antigen_ligase-rel_domated"/>
</dbReference>
<dbReference type="RefSeq" id="WP_188605788.1">
    <property type="nucleotide sequence ID" value="NZ_BMIC01000002.1"/>
</dbReference>
<evidence type="ECO:0000256" key="3">
    <source>
        <dbReference type="ARBA" id="ARBA00022989"/>
    </source>
</evidence>
<feature type="transmembrane region" description="Helical" evidence="5">
    <location>
        <begin position="33"/>
        <end position="52"/>
    </location>
</feature>
<dbReference type="PANTHER" id="PTHR37422:SF13">
    <property type="entry name" value="LIPOPOLYSACCHARIDE BIOSYNTHESIS PROTEIN PA4999-RELATED"/>
    <property type="match status" value="1"/>
</dbReference>
<organism evidence="7 8">
    <name type="scientific">Aquaticitalea lipolytica</name>
    <dbReference type="NCBI Taxonomy" id="1247562"/>
    <lineage>
        <taxon>Bacteria</taxon>
        <taxon>Pseudomonadati</taxon>
        <taxon>Bacteroidota</taxon>
        <taxon>Flavobacteriia</taxon>
        <taxon>Flavobacteriales</taxon>
        <taxon>Flavobacteriaceae</taxon>
        <taxon>Aquaticitalea</taxon>
    </lineage>
</organism>
<dbReference type="InterPro" id="IPR051533">
    <property type="entry name" value="WaaL-like"/>
</dbReference>
<feature type="transmembrane region" description="Helical" evidence="5">
    <location>
        <begin position="88"/>
        <end position="106"/>
    </location>
</feature>
<evidence type="ECO:0000313" key="7">
    <source>
        <dbReference type="EMBL" id="GFZ85262.1"/>
    </source>
</evidence>
<keyword evidence="4 5" id="KW-0472">Membrane</keyword>
<keyword evidence="8" id="KW-1185">Reference proteome</keyword>
<feature type="transmembrane region" description="Helical" evidence="5">
    <location>
        <begin position="220"/>
        <end position="248"/>
    </location>
</feature>
<feature type="transmembrane region" description="Helical" evidence="5">
    <location>
        <begin position="178"/>
        <end position="208"/>
    </location>
</feature>
<dbReference type="Proteomes" id="UP000598120">
    <property type="component" value="Unassembled WGS sequence"/>
</dbReference>
<proteinExistence type="predicted"/>
<dbReference type="AlphaFoldDB" id="A0A8J2XFW7"/>
<comment type="caution">
    <text evidence="7">The sequence shown here is derived from an EMBL/GenBank/DDBJ whole genome shotgun (WGS) entry which is preliminary data.</text>
</comment>
<name>A0A8J2XFW7_9FLAO</name>
<dbReference type="Pfam" id="PF04932">
    <property type="entry name" value="Wzy_C"/>
    <property type="match status" value="1"/>
</dbReference>
<evidence type="ECO:0000313" key="8">
    <source>
        <dbReference type="Proteomes" id="UP000598120"/>
    </source>
</evidence>
<feature type="domain" description="O-antigen ligase-related" evidence="6">
    <location>
        <begin position="180"/>
        <end position="340"/>
    </location>
</feature>
<dbReference type="EMBL" id="BMIC01000002">
    <property type="protein sequence ID" value="GFZ85262.1"/>
    <property type="molecule type" value="Genomic_DNA"/>
</dbReference>
<evidence type="ECO:0000256" key="2">
    <source>
        <dbReference type="ARBA" id="ARBA00022692"/>
    </source>
</evidence>
<feature type="transmembrane region" description="Helical" evidence="5">
    <location>
        <begin position="115"/>
        <end position="134"/>
    </location>
</feature>
<dbReference type="GO" id="GO:0016020">
    <property type="term" value="C:membrane"/>
    <property type="evidence" value="ECO:0007669"/>
    <property type="project" value="UniProtKB-SubCell"/>
</dbReference>
<feature type="transmembrane region" description="Helical" evidence="5">
    <location>
        <begin position="323"/>
        <end position="344"/>
    </location>
</feature>
<accession>A0A8J2XFW7</accession>
<keyword evidence="2 5" id="KW-0812">Transmembrane</keyword>
<keyword evidence="3 5" id="KW-1133">Transmembrane helix</keyword>
<gene>
    <name evidence="7" type="ORF">GCM10011531_15490</name>
</gene>
<evidence type="ECO:0000256" key="5">
    <source>
        <dbReference type="SAM" id="Phobius"/>
    </source>
</evidence>
<protein>
    <recommendedName>
        <fullName evidence="6">O-antigen ligase-related domain-containing protein</fullName>
    </recommendedName>
</protein>
<feature type="transmembrane region" description="Helical" evidence="5">
    <location>
        <begin position="356"/>
        <end position="376"/>
    </location>
</feature>
<comment type="subcellular location">
    <subcellularLocation>
        <location evidence="1">Membrane</location>
        <topology evidence="1">Multi-pass membrane protein</topology>
    </subcellularLocation>
</comment>